<evidence type="ECO:0000313" key="2">
    <source>
        <dbReference type="EMBL" id="KAF3506440.1"/>
    </source>
</evidence>
<comment type="caution">
    <text evidence="2">The sequence shown here is derived from an EMBL/GenBank/DDBJ whole genome shotgun (WGS) entry which is preliminary data.</text>
</comment>
<name>A0A8S9NV26_BRACR</name>
<evidence type="ECO:0000256" key="1">
    <source>
        <dbReference type="SAM" id="MobiDB-lite"/>
    </source>
</evidence>
<proteinExistence type="predicted"/>
<evidence type="ECO:0000313" key="3">
    <source>
        <dbReference type="Proteomes" id="UP000712600"/>
    </source>
</evidence>
<sequence>MFGCGFELDGPGLGCCWAMGLWFCWVGETGMGWAVGEGFWACEEAVELVRSACVVALLFLSIVCSAVVPDEESCSGVPDDGKGVGVSIGVLGVTCKHLGSKREWKMLFERVEHRSGLRERPTTPAPDETKTARPLAPG</sequence>
<dbReference type="EMBL" id="QGKX02001521">
    <property type="protein sequence ID" value="KAF3506440.1"/>
    <property type="molecule type" value="Genomic_DNA"/>
</dbReference>
<feature type="region of interest" description="Disordered" evidence="1">
    <location>
        <begin position="115"/>
        <end position="138"/>
    </location>
</feature>
<reference evidence="2" key="1">
    <citation type="submission" date="2019-12" db="EMBL/GenBank/DDBJ databases">
        <title>Genome sequencing and annotation of Brassica cretica.</title>
        <authorList>
            <person name="Studholme D.J."/>
            <person name="Sarris P."/>
        </authorList>
    </citation>
    <scope>NUCLEOTIDE SEQUENCE</scope>
    <source>
        <strain evidence="2">PFS-109/04</strain>
        <tissue evidence="2">Leaf</tissue>
    </source>
</reference>
<dbReference type="AlphaFoldDB" id="A0A8S9NV26"/>
<accession>A0A8S9NV26</accession>
<protein>
    <submittedName>
        <fullName evidence="2">Uncharacterized protein</fullName>
    </submittedName>
</protein>
<organism evidence="2 3">
    <name type="scientific">Brassica cretica</name>
    <name type="common">Mustard</name>
    <dbReference type="NCBI Taxonomy" id="69181"/>
    <lineage>
        <taxon>Eukaryota</taxon>
        <taxon>Viridiplantae</taxon>
        <taxon>Streptophyta</taxon>
        <taxon>Embryophyta</taxon>
        <taxon>Tracheophyta</taxon>
        <taxon>Spermatophyta</taxon>
        <taxon>Magnoliopsida</taxon>
        <taxon>eudicotyledons</taxon>
        <taxon>Gunneridae</taxon>
        <taxon>Pentapetalae</taxon>
        <taxon>rosids</taxon>
        <taxon>malvids</taxon>
        <taxon>Brassicales</taxon>
        <taxon>Brassicaceae</taxon>
        <taxon>Brassiceae</taxon>
        <taxon>Brassica</taxon>
    </lineage>
</organism>
<gene>
    <name evidence="2" type="ORF">F2Q69_00007865</name>
</gene>
<dbReference type="Proteomes" id="UP000712600">
    <property type="component" value="Unassembled WGS sequence"/>
</dbReference>
<feature type="compositionally biased region" description="Basic and acidic residues" evidence="1">
    <location>
        <begin position="115"/>
        <end position="131"/>
    </location>
</feature>